<dbReference type="InterPro" id="IPR000700">
    <property type="entry name" value="PAS-assoc_C"/>
</dbReference>
<dbReference type="NCBIfam" id="TIGR00254">
    <property type="entry name" value="GGDEF"/>
    <property type="match status" value="1"/>
</dbReference>
<dbReference type="Pfam" id="PF00563">
    <property type="entry name" value="EAL"/>
    <property type="match status" value="1"/>
</dbReference>
<dbReference type="PROSITE" id="PS50113">
    <property type="entry name" value="PAC"/>
    <property type="match status" value="1"/>
</dbReference>
<dbReference type="SUPFAM" id="SSF55781">
    <property type="entry name" value="GAF domain-like"/>
    <property type="match status" value="2"/>
</dbReference>
<organism evidence="4 5">
    <name type="scientific">Thiohalospira halophila DSM 15071</name>
    <dbReference type="NCBI Taxonomy" id="1123397"/>
    <lineage>
        <taxon>Bacteria</taxon>
        <taxon>Pseudomonadati</taxon>
        <taxon>Pseudomonadota</taxon>
        <taxon>Gammaproteobacteria</taxon>
        <taxon>Thiohalospirales</taxon>
        <taxon>Thiohalospiraceae</taxon>
        <taxon>Thiohalospira</taxon>
    </lineage>
</organism>
<dbReference type="InterPro" id="IPR029787">
    <property type="entry name" value="Nucleotide_cyclase"/>
</dbReference>
<dbReference type="InterPro" id="IPR000160">
    <property type="entry name" value="GGDEF_dom"/>
</dbReference>
<dbReference type="PANTHER" id="PTHR44757:SF2">
    <property type="entry name" value="BIOFILM ARCHITECTURE MAINTENANCE PROTEIN MBAA"/>
    <property type="match status" value="1"/>
</dbReference>
<dbReference type="SMART" id="SM00065">
    <property type="entry name" value="GAF"/>
    <property type="match status" value="2"/>
</dbReference>
<dbReference type="Gene3D" id="3.30.450.40">
    <property type="match status" value="2"/>
</dbReference>
<dbReference type="SUPFAM" id="SSF141868">
    <property type="entry name" value="EAL domain-like"/>
    <property type="match status" value="1"/>
</dbReference>
<dbReference type="Proteomes" id="UP000198611">
    <property type="component" value="Unassembled WGS sequence"/>
</dbReference>
<dbReference type="PANTHER" id="PTHR44757">
    <property type="entry name" value="DIGUANYLATE CYCLASE DGCP"/>
    <property type="match status" value="1"/>
</dbReference>
<evidence type="ECO:0000313" key="4">
    <source>
        <dbReference type="EMBL" id="SFD00101.1"/>
    </source>
</evidence>
<dbReference type="Gene3D" id="3.20.20.450">
    <property type="entry name" value="EAL domain"/>
    <property type="match status" value="1"/>
</dbReference>
<dbReference type="Gene3D" id="3.30.70.270">
    <property type="match status" value="1"/>
</dbReference>
<feature type="domain" description="EAL" evidence="2">
    <location>
        <begin position="797"/>
        <end position="1052"/>
    </location>
</feature>
<dbReference type="Pfam" id="PF13185">
    <property type="entry name" value="GAF_2"/>
    <property type="match status" value="1"/>
</dbReference>
<evidence type="ECO:0000313" key="5">
    <source>
        <dbReference type="Proteomes" id="UP000198611"/>
    </source>
</evidence>
<evidence type="ECO:0000259" key="3">
    <source>
        <dbReference type="PROSITE" id="PS50887"/>
    </source>
</evidence>
<dbReference type="InterPro" id="IPR052155">
    <property type="entry name" value="Biofilm_reg_signaling"/>
</dbReference>
<dbReference type="InterPro" id="IPR029016">
    <property type="entry name" value="GAF-like_dom_sf"/>
</dbReference>
<dbReference type="InterPro" id="IPR035965">
    <property type="entry name" value="PAS-like_dom_sf"/>
</dbReference>
<dbReference type="SMART" id="SM00052">
    <property type="entry name" value="EAL"/>
    <property type="match status" value="1"/>
</dbReference>
<dbReference type="InterPro" id="IPR043128">
    <property type="entry name" value="Rev_trsase/Diguanyl_cyclase"/>
</dbReference>
<evidence type="ECO:0000259" key="1">
    <source>
        <dbReference type="PROSITE" id="PS50113"/>
    </source>
</evidence>
<dbReference type="EMBL" id="FOMJ01000001">
    <property type="protein sequence ID" value="SFD00101.1"/>
    <property type="molecule type" value="Genomic_DNA"/>
</dbReference>
<dbReference type="PROSITE" id="PS50883">
    <property type="entry name" value="EAL"/>
    <property type="match status" value="1"/>
</dbReference>
<dbReference type="Gene3D" id="3.30.450.20">
    <property type="entry name" value="PAS domain"/>
    <property type="match status" value="2"/>
</dbReference>
<dbReference type="CDD" id="cd01949">
    <property type="entry name" value="GGDEF"/>
    <property type="match status" value="1"/>
</dbReference>
<dbReference type="Pfam" id="PF01590">
    <property type="entry name" value="GAF"/>
    <property type="match status" value="1"/>
</dbReference>
<sequence length="1052" mass="116234">MVVESGPEARAGAVDEALERIASELRGERSVEERLDAVLGTLRSALDVSRVSLWLHCDRGLCRRCLVTAPTHAGEPGPDVLARDDCPHYENALQRDGSIVASSLDASLLTELSSPYVAETGVRALMDAPVVQEGAIGGILCAETTEEARDWYDSERRLLTVTAELVAGLLQEERHACTEEQLAITVSRLEALTAAMTDAVIMEDTEPRVVFVNAAGREFLRQTGINEPIGMHCCDVVARVAGRSEQGEGMVDWARDLIERRAMEREVPLSLVDGTELEIDHLPVEGEAGFVGHLWQIRDVTERRRTAAALERQRNLYHALSTINQAVIRGHRNDDPHALLGELCRVAVEHAGLCVAWIGEGQADGSVERLAVQGELQEYLAELRIRMEAECPEGQSPTGQALRTGEPVIVNHFQSKPDLGPWGRLAVQSGVDAAAAFPIPISGTIFGPLSLSVYAREADFFDDVVVGLLQELVGDVGFALSQMERDRAFDAARAERDLLSEVVEYTPDYIGITDTQGYEVYRNATAREWSQLSGKATRSIRDAHPHWAWERVRDEGLPTARRSGIWQGESAFLDQEGREIPVSQIIIAHQDDAGSVRHLSTVARDIRDLKSAYAEIERQAHFDPVTGLPNRQLLRQRLEARLDATRRNGSARCLLYVDLDRFKDVNDSLGHGIGDRLLRTIARRLQRRAGRGAMVARQAADEFVILPESEWSDLETAREESLELARQLHEWIARTHRVAGHGVFVEASVGVTCFSGHDEEEAEALLTRADVAMYQAKGEGGGVRHFEPWMLDRVHRRHCLESRLRHALEAEELFLHYQPQVDLRDDSLIGGEALVRWQPPGEDPISPGEFIPVAEESGLVLPLGERVLDLALGELRGWLDAGCACPHHGIAVNVSPHQFRLADFVQRVEAALQRHGVPARALTLEITEGAVVRDLGDTIAKMHALRELGVTFAMDDFGTGYSSLSQLRQLPLDTLKVDRAFIRGVNEQPRSAALVGSILDMARNMELYAIAEGVETAAEHAFVADRGCEAYQGFLHARPMVGEEFARRLPTR</sequence>
<dbReference type="InterPro" id="IPR001633">
    <property type="entry name" value="EAL_dom"/>
</dbReference>
<dbReference type="PROSITE" id="PS50887">
    <property type="entry name" value="GGDEF"/>
    <property type="match status" value="1"/>
</dbReference>
<dbReference type="SUPFAM" id="SSF55785">
    <property type="entry name" value="PYP-like sensor domain (PAS domain)"/>
    <property type="match status" value="2"/>
</dbReference>
<evidence type="ECO:0000259" key="2">
    <source>
        <dbReference type="PROSITE" id="PS50883"/>
    </source>
</evidence>
<name>A0A1I1NR12_9GAMM</name>
<dbReference type="SUPFAM" id="SSF55073">
    <property type="entry name" value="Nucleotide cyclase"/>
    <property type="match status" value="1"/>
</dbReference>
<proteinExistence type="predicted"/>
<protein>
    <submittedName>
        <fullName evidence="4">Diguanylate cyclase (GGDEF) domain-containing protein</fullName>
    </submittedName>
</protein>
<gene>
    <name evidence="4" type="ORF">SAMN05660831_00398</name>
</gene>
<dbReference type="CDD" id="cd01948">
    <property type="entry name" value="EAL"/>
    <property type="match status" value="1"/>
</dbReference>
<dbReference type="AlphaFoldDB" id="A0A1I1NR12"/>
<dbReference type="Pfam" id="PF00990">
    <property type="entry name" value="GGDEF"/>
    <property type="match status" value="1"/>
</dbReference>
<dbReference type="InterPro" id="IPR003018">
    <property type="entry name" value="GAF"/>
</dbReference>
<reference evidence="4 5" key="1">
    <citation type="submission" date="2016-10" db="EMBL/GenBank/DDBJ databases">
        <authorList>
            <person name="de Groot N.N."/>
        </authorList>
    </citation>
    <scope>NUCLEOTIDE SEQUENCE [LARGE SCALE GENOMIC DNA]</scope>
    <source>
        <strain evidence="4 5">HL3</strain>
    </source>
</reference>
<feature type="domain" description="PAC" evidence="1">
    <location>
        <begin position="566"/>
        <end position="618"/>
    </location>
</feature>
<dbReference type="SMART" id="SM00267">
    <property type="entry name" value="GGDEF"/>
    <property type="match status" value="1"/>
</dbReference>
<dbReference type="STRING" id="1123397.SAMN05660831_00398"/>
<dbReference type="InterPro" id="IPR035919">
    <property type="entry name" value="EAL_sf"/>
</dbReference>
<accession>A0A1I1NR12</accession>
<feature type="domain" description="GGDEF" evidence="3">
    <location>
        <begin position="650"/>
        <end position="788"/>
    </location>
</feature>
<keyword evidence="5" id="KW-1185">Reference proteome</keyword>